<protein>
    <submittedName>
        <fullName evidence="14">Cytochrome P450</fullName>
    </submittedName>
</protein>
<comment type="caution">
    <text evidence="14">The sequence shown here is derived from an EMBL/GenBank/DDBJ whole genome shotgun (WGS) entry which is preliminary data.</text>
</comment>
<evidence type="ECO:0000313" key="14">
    <source>
        <dbReference type="EMBL" id="KAH7329708.1"/>
    </source>
</evidence>
<dbReference type="Pfam" id="PF00067">
    <property type="entry name" value="p450"/>
    <property type="match status" value="1"/>
</dbReference>
<evidence type="ECO:0000256" key="8">
    <source>
        <dbReference type="ARBA" id="ARBA00022989"/>
    </source>
</evidence>
<dbReference type="EMBL" id="JAGPNK010000001">
    <property type="protein sequence ID" value="KAH7329708.1"/>
    <property type="molecule type" value="Genomic_DNA"/>
</dbReference>
<comment type="pathway">
    <text evidence="3">Mycotoxin biosynthesis.</text>
</comment>
<comment type="cofactor">
    <cofactor evidence="1 13">
        <name>heme</name>
        <dbReference type="ChEBI" id="CHEBI:30413"/>
    </cofactor>
</comment>
<proteinExistence type="inferred from homology"/>
<dbReference type="GO" id="GO:0020037">
    <property type="term" value="F:heme binding"/>
    <property type="evidence" value="ECO:0007669"/>
    <property type="project" value="InterPro"/>
</dbReference>
<dbReference type="Proteomes" id="UP000813444">
    <property type="component" value="Unassembled WGS sequence"/>
</dbReference>
<sequence length="528" mass="59712">MAASLPTASDFEHHVLSDVSSYLPPTTWKLGCTLALVIGSTYILDYGLKVYRDKRMQKFGSPAPLVALKAPLGIDVAIYSLYRFFTNTYFELISGWLASVPGRTVEVRMFGEGLIITEEPANIRAIMSTEWSSFGKGETTRRIWENMIGEAQIFAIDGDLWHKAKDTLRPHVGQLRPSDLRITEQHVGKLFARLDSGQAIELYDVIDRYQLDVTAHVFFGESAESLTSEPPFRAAMEKLLPLNTARMIFGHNAFYVPDTLLAPAALRDLNAYTNRITDQAYAKDLSKKPKEEYNMLEDLVSQKRSYKDIKESLMSVMLGGKDPSTIIISWALFQMGNDPNVMRKMSDEVTRICGSSPPTASKLKEMTYVRAVISEVFRLYHPLGVNMRLALNDVTLPTGGGKTGKEPLAIAKGTSIMYSLMGMQRRKDIYGEDADVFRPERWLETSVDRWHFIPYNHGPRVCLGRNFGQQQMEYILARICQEYEEIMIPAGQRQQQIKIELNCKMAHPCMARFVRKKSLSKTEVDGTL</sequence>
<dbReference type="InterPro" id="IPR001128">
    <property type="entry name" value="Cyt_P450"/>
</dbReference>
<dbReference type="GO" id="GO:0004497">
    <property type="term" value="F:monooxygenase activity"/>
    <property type="evidence" value="ECO:0007669"/>
    <property type="project" value="UniProtKB-KW"/>
</dbReference>
<evidence type="ECO:0000256" key="3">
    <source>
        <dbReference type="ARBA" id="ARBA00004685"/>
    </source>
</evidence>
<gene>
    <name evidence="14" type="ORF">B0I35DRAFT_420683</name>
</gene>
<evidence type="ECO:0000256" key="12">
    <source>
        <dbReference type="ARBA" id="ARBA00023136"/>
    </source>
</evidence>
<dbReference type="Gene3D" id="1.10.630.10">
    <property type="entry name" value="Cytochrome P450"/>
    <property type="match status" value="1"/>
</dbReference>
<dbReference type="GO" id="GO:0005506">
    <property type="term" value="F:iron ion binding"/>
    <property type="evidence" value="ECO:0007669"/>
    <property type="project" value="InterPro"/>
</dbReference>
<comment type="subcellular location">
    <subcellularLocation>
        <location evidence="2">Membrane</location>
        <topology evidence="2">Single-pass membrane protein</topology>
    </subcellularLocation>
</comment>
<dbReference type="PANTHER" id="PTHR24287:SF1">
    <property type="entry name" value="P450, PUTATIVE (EUROFUNG)-RELATED"/>
    <property type="match status" value="1"/>
</dbReference>
<keyword evidence="8" id="KW-1133">Transmembrane helix</keyword>
<dbReference type="GO" id="GO:0016705">
    <property type="term" value="F:oxidoreductase activity, acting on paired donors, with incorporation or reduction of molecular oxygen"/>
    <property type="evidence" value="ECO:0007669"/>
    <property type="project" value="InterPro"/>
</dbReference>
<evidence type="ECO:0000256" key="1">
    <source>
        <dbReference type="ARBA" id="ARBA00001971"/>
    </source>
</evidence>
<accession>A0A8K0T3W0</accession>
<organism evidence="14 15">
    <name type="scientific">Stachybotrys elegans</name>
    <dbReference type="NCBI Taxonomy" id="80388"/>
    <lineage>
        <taxon>Eukaryota</taxon>
        <taxon>Fungi</taxon>
        <taxon>Dikarya</taxon>
        <taxon>Ascomycota</taxon>
        <taxon>Pezizomycotina</taxon>
        <taxon>Sordariomycetes</taxon>
        <taxon>Hypocreomycetidae</taxon>
        <taxon>Hypocreales</taxon>
        <taxon>Stachybotryaceae</taxon>
        <taxon>Stachybotrys</taxon>
    </lineage>
</organism>
<keyword evidence="6" id="KW-0812">Transmembrane</keyword>
<dbReference type="GO" id="GO:0016020">
    <property type="term" value="C:membrane"/>
    <property type="evidence" value="ECO:0007669"/>
    <property type="project" value="UniProtKB-SubCell"/>
</dbReference>
<dbReference type="OrthoDB" id="5138005at2759"/>
<keyword evidence="12" id="KW-0472">Membrane</keyword>
<dbReference type="InterPro" id="IPR002401">
    <property type="entry name" value="Cyt_P450_E_grp-I"/>
</dbReference>
<keyword evidence="7 13" id="KW-0479">Metal-binding</keyword>
<reference evidence="14" key="1">
    <citation type="journal article" date="2021" name="Nat. Commun.">
        <title>Genetic determinants of endophytism in the Arabidopsis root mycobiome.</title>
        <authorList>
            <person name="Mesny F."/>
            <person name="Miyauchi S."/>
            <person name="Thiergart T."/>
            <person name="Pickel B."/>
            <person name="Atanasova L."/>
            <person name="Karlsson M."/>
            <person name="Huettel B."/>
            <person name="Barry K.W."/>
            <person name="Haridas S."/>
            <person name="Chen C."/>
            <person name="Bauer D."/>
            <person name="Andreopoulos W."/>
            <person name="Pangilinan J."/>
            <person name="LaButti K."/>
            <person name="Riley R."/>
            <person name="Lipzen A."/>
            <person name="Clum A."/>
            <person name="Drula E."/>
            <person name="Henrissat B."/>
            <person name="Kohler A."/>
            <person name="Grigoriev I.V."/>
            <person name="Martin F.M."/>
            <person name="Hacquard S."/>
        </authorList>
    </citation>
    <scope>NUCLEOTIDE SEQUENCE</scope>
    <source>
        <strain evidence="14">MPI-CAGE-CH-0235</strain>
    </source>
</reference>
<keyword evidence="9" id="KW-0560">Oxidoreductase</keyword>
<name>A0A8K0T3W0_9HYPO</name>
<dbReference type="InterPro" id="IPR036396">
    <property type="entry name" value="Cyt_P450_sf"/>
</dbReference>
<dbReference type="AlphaFoldDB" id="A0A8K0T3W0"/>
<evidence type="ECO:0000256" key="6">
    <source>
        <dbReference type="ARBA" id="ARBA00022692"/>
    </source>
</evidence>
<keyword evidence="15" id="KW-1185">Reference proteome</keyword>
<evidence type="ECO:0000256" key="2">
    <source>
        <dbReference type="ARBA" id="ARBA00004167"/>
    </source>
</evidence>
<evidence type="ECO:0000256" key="11">
    <source>
        <dbReference type="ARBA" id="ARBA00023033"/>
    </source>
</evidence>
<dbReference type="InterPro" id="IPR047146">
    <property type="entry name" value="Cyt_P450_E_CYP52_fungi"/>
</dbReference>
<evidence type="ECO:0000256" key="9">
    <source>
        <dbReference type="ARBA" id="ARBA00023002"/>
    </source>
</evidence>
<evidence type="ECO:0000256" key="10">
    <source>
        <dbReference type="ARBA" id="ARBA00023004"/>
    </source>
</evidence>
<feature type="binding site" description="axial binding residue" evidence="13">
    <location>
        <position position="462"/>
    </location>
    <ligand>
        <name>heme</name>
        <dbReference type="ChEBI" id="CHEBI:30413"/>
    </ligand>
    <ligandPart>
        <name>Fe</name>
        <dbReference type="ChEBI" id="CHEBI:18248"/>
    </ligandPart>
</feature>
<keyword evidence="10 13" id="KW-0408">Iron</keyword>
<evidence type="ECO:0000313" key="15">
    <source>
        <dbReference type="Proteomes" id="UP000813444"/>
    </source>
</evidence>
<dbReference type="PRINTS" id="PR00385">
    <property type="entry name" value="P450"/>
</dbReference>
<evidence type="ECO:0000256" key="5">
    <source>
        <dbReference type="ARBA" id="ARBA00022617"/>
    </source>
</evidence>
<comment type="similarity">
    <text evidence="4">Belongs to the cytochrome P450 family.</text>
</comment>
<evidence type="ECO:0000256" key="13">
    <source>
        <dbReference type="PIRSR" id="PIRSR602401-1"/>
    </source>
</evidence>
<evidence type="ECO:0000256" key="7">
    <source>
        <dbReference type="ARBA" id="ARBA00022723"/>
    </source>
</evidence>
<evidence type="ECO:0000256" key="4">
    <source>
        <dbReference type="ARBA" id="ARBA00010617"/>
    </source>
</evidence>
<keyword evidence="11" id="KW-0503">Monooxygenase</keyword>
<keyword evidence="5 13" id="KW-0349">Heme</keyword>
<dbReference type="PRINTS" id="PR00463">
    <property type="entry name" value="EP450I"/>
</dbReference>
<dbReference type="SUPFAM" id="SSF48264">
    <property type="entry name" value="Cytochrome P450"/>
    <property type="match status" value="1"/>
</dbReference>
<dbReference type="PANTHER" id="PTHR24287">
    <property type="entry name" value="P450, PUTATIVE (EUROFUNG)-RELATED"/>
    <property type="match status" value="1"/>
</dbReference>